<feature type="domain" description="C2H2-type" evidence="7">
    <location>
        <begin position="227"/>
        <end position="254"/>
    </location>
</feature>
<dbReference type="InterPro" id="IPR036236">
    <property type="entry name" value="Znf_C2H2_sf"/>
</dbReference>
<dbReference type="PANTHER" id="PTHR24403">
    <property type="entry name" value="ZINC FINGER PROTEIN"/>
    <property type="match status" value="1"/>
</dbReference>
<evidence type="ECO:0000256" key="4">
    <source>
        <dbReference type="ARBA" id="ARBA00022833"/>
    </source>
</evidence>
<keyword evidence="4" id="KW-0862">Zinc</keyword>
<dbReference type="PROSITE" id="PS50157">
    <property type="entry name" value="ZINC_FINGER_C2H2_2"/>
    <property type="match status" value="7"/>
</dbReference>
<feature type="compositionally biased region" description="Basic and acidic residues" evidence="6">
    <location>
        <begin position="9"/>
        <end position="23"/>
    </location>
</feature>
<dbReference type="FunFam" id="3.30.160.60:FF:002127">
    <property type="entry name" value="Uncharacterized protein"/>
    <property type="match status" value="1"/>
</dbReference>
<accession>A0A9J7MR95</accession>
<dbReference type="GO" id="GO:0000978">
    <property type="term" value="F:RNA polymerase II cis-regulatory region sequence-specific DNA binding"/>
    <property type="evidence" value="ECO:0000318"/>
    <property type="project" value="GO_Central"/>
</dbReference>
<feature type="region of interest" description="Disordered" evidence="6">
    <location>
        <begin position="1"/>
        <end position="25"/>
    </location>
</feature>
<dbReference type="GO" id="GO:0003700">
    <property type="term" value="F:DNA-binding transcription factor activity"/>
    <property type="evidence" value="ECO:0000318"/>
    <property type="project" value="GO_Central"/>
</dbReference>
<evidence type="ECO:0000256" key="6">
    <source>
        <dbReference type="SAM" id="MobiDB-lite"/>
    </source>
</evidence>
<evidence type="ECO:0000313" key="9">
    <source>
        <dbReference type="RefSeq" id="XP_035676024.1"/>
    </source>
</evidence>
<dbReference type="GO" id="GO:0008270">
    <property type="term" value="F:zinc ion binding"/>
    <property type="evidence" value="ECO:0007669"/>
    <property type="project" value="UniProtKB-KW"/>
</dbReference>
<dbReference type="FunFam" id="3.30.160.60:FF:000446">
    <property type="entry name" value="Zinc finger protein"/>
    <property type="match status" value="1"/>
</dbReference>
<dbReference type="PANTHER" id="PTHR24403:SF109">
    <property type="entry name" value="ZINC FINGER PROTEIN 845-LIKE"/>
    <property type="match status" value="1"/>
</dbReference>
<sequence>MNNTGNPGKEMDRAEHPGKDSDSRVTLTTTMGLQKETCEVNFSHPDNTSTSQENTLGPCLVPRSFIPAQGVENHVVKQTGETRYMCEVCGSRTARKCNLALHKRTDTEEISFESDQRDYSEAQKGHLDNHRIPKTSVDKPYMCEKCGYGTSSQKSALNTHLKTHTGEKPFMCGECGHRTMTKLLLVQHMRTHTGEKPYGCDLCEYSAGVKACLERHIMVKHTGEKPYKCSECEFKTADSSHFYKHMKKHSGEKLPPRKKSHKCGECDYSTSQKCRLDQHIISKHSGEKPYRCDKCDLRTASKSRLSLHMRKHENPYKCHQCDFYERKIIPVRRVRI</sequence>
<name>A0A9J7MR95_BRAFL</name>
<dbReference type="FunFam" id="3.30.160.60:FF:000417">
    <property type="entry name" value="Zinc finger protein"/>
    <property type="match status" value="1"/>
</dbReference>
<dbReference type="AlphaFoldDB" id="A0A9J7MR95"/>
<keyword evidence="2" id="KW-0677">Repeat</keyword>
<dbReference type="SMART" id="SM00355">
    <property type="entry name" value="ZnF_C2H2"/>
    <property type="match status" value="7"/>
</dbReference>
<evidence type="ECO:0000256" key="1">
    <source>
        <dbReference type="ARBA" id="ARBA00022723"/>
    </source>
</evidence>
<dbReference type="Pfam" id="PF00096">
    <property type="entry name" value="zf-C2H2"/>
    <property type="match status" value="1"/>
</dbReference>
<evidence type="ECO:0000256" key="3">
    <source>
        <dbReference type="ARBA" id="ARBA00022771"/>
    </source>
</evidence>
<dbReference type="Proteomes" id="UP000001554">
    <property type="component" value="Chromosome 5"/>
</dbReference>
<feature type="domain" description="C2H2-type" evidence="7">
    <location>
        <begin position="141"/>
        <end position="169"/>
    </location>
</feature>
<evidence type="ECO:0000259" key="7">
    <source>
        <dbReference type="PROSITE" id="PS50157"/>
    </source>
</evidence>
<evidence type="ECO:0000313" key="8">
    <source>
        <dbReference type="Proteomes" id="UP000001554"/>
    </source>
</evidence>
<dbReference type="FunFam" id="3.30.160.60:FF:001177">
    <property type="entry name" value="Zinc finger protein 33A"/>
    <property type="match status" value="1"/>
</dbReference>
<dbReference type="KEGG" id="bfo:118415476"/>
<dbReference type="Gene3D" id="3.30.160.60">
    <property type="entry name" value="Classic Zinc Finger"/>
    <property type="match status" value="7"/>
</dbReference>
<reference evidence="8" key="1">
    <citation type="journal article" date="2020" name="Nat. Ecol. Evol.">
        <title>Deeply conserved synteny resolves early events in vertebrate evolution.</title>
        <authorList>
            <person name="Simakov O."/>
            <person name="Marletaz F."/>
            <person name="Yue J.X."/>
            <person name="O'Connell B."/>
            <person name="Jenkins J."/>
            <person name="Brandt A."/>
            <person name="Calef R."/>
            <person name="Tung C.H."/>
            <person name="Huang T.K."/>
            <person name="Schmutz J."/>
            <person name="Satoh N."/>
            <person name="Yu J.K."/>
            <person name="Putnam N.H."/>
            <person name="Green R.E."/>
            <person name="Rokhsar D.S."/>
        </authorList>
    </citation>
    <scope>NUCLEOTIDE SEQUENCE [LARGE SCALE GENOMIC DNA]</scope>
    <source>
        <strain evidence="8">S238N-H82</strain>
    </source>
</reference>
<dbReference type="FunFam" id="3.30.160.60:FF:000882">
    <property type="entry name" value="Predicted gene, 21060"/>
    <property type="match status" value="1"/>
</dbReference>
<gene>
    <name evidence="9" type="primary">LOC118415476</name>
</gene>
<feature type="domain" description="C2H2-type" evidence="7">
    <location>
        <begin position="84"/>
        <end position="111"/>
    </location>
</feature>
<evidence type="ECO:0000256" key="2">
    <source>
        <dbReference type="ARBA" id="ARBA00022737"/>
    </source>
</evidence>
<organism evidence="8 9">
    <name type="scientific">Branchiostoma floridae</name>
    <name type="common">Florida lancelet</name>
    <name type="synonym">Amphioxus</name>
    <dbReference type="NCBI Taxonomy" id="7739"/>
    <lineage>
        <taxon>Eukaryota</taxon>
        <taxon>Metazoa</taxon>
        <taxon>Chordata</taxon>
        <taxon>Cephalochordata</taxon>
        <taxon>Leptocardii</taxon>
        <taxon>Amphioxiformes</taxon>
        <taxon>Branchiostomatidae</taxon>
        <taxon>Branchiostoma</taxon>
    </lineage>
</organism>
<feature type="domain" description="C2H2-type" evidence="7">
    <location>
        <begin position="170"/>
        <end position="197"/>
    </location>
</feature>
<feature type="domain" description="C2H2-type" evidence="7">
    <location>
        <begin position="261"/>
        <end position="289"/>
    </location>
</feature>
<dbReference type="FunFam" id="3.30.160.60:FF:001327">
    <property type="entry name" value="Uncharacterized protein"/>
    <property type="match status" value="1"/>
</dbReference>
<proteinExistence type="predicted"/>
<dbReference type="GO" id="GO:0006357">
    <property type="term" value="P:regulation of transcription by RNA polymerase II"/>
    <property type="evidence" value="ECO:0000318"/>
    <property type="project" value="GO_Central"/>
</dbReference>
<dbReference type="RefSeq" id="XP_035676024.1">
    <property type="nucleotide sequence ID" value="XM_035820131.1"/>
</dbReference>
<feature type="domain" description="C2H2-type" evidence="7">
    <location>
        <begin position="290"/>
        <end position="317"/>
    </location>
</feature>
<reference evidence="9" key="2">
    <citation type="submission" date="2025-08" db="UniProtKB">
        <authorList>
            <consortium name="RefSeq"/>
        </authorList>
    </citation>
    <scope>IDENTIFICATION</scope>
    <source>
        <strain evidence="9">S238N-H82</strain>
        <tissue evidence="9">Testes</tissue>
    </source>
</reference>
<dbReference type="SUPFAM" id="SSF57667">
    <property type="entry name" value="beta-beta-alpha zinc fingers"/>
    <property type="match status" value="4"/>
</dbReference>
<protein>
    <submittedName>
        <fullName evidence="9">Zinc finger protein 239-like</fullName>
    </submittedName>
</protein>
<dbReference type="InterPro" id="IPR013087">
    <property type="entry name" value="Znf_C2H2_type"/>
</dbReference>
<dbReference type="InterPro" id="IPR050688">
    <property type="entry name" value="Zinc_finger/UBP_domain"/>
</dbReference>
<keyword evidence="8" id="KW-1185">Reference proteome</keyword>
<keyword evidence="1" id="KW-0479">Metal-binding</keyword>
<evidence type="ECO:0000256" key="5">
    <source>
        <dbReference type="PROSITE-ProRule" id="PRU00042"/>
    </source>
</evidence>
<dbReference type="GeneID" id="118415476"/>
<keyword evidence="3 5" id="KW-0863">Zinc-finger</keyword>
<feature type="domain" description="C2H2-type" evidence="7">
    <location>
        <begin position="198"/>
        <end position="226"/>
    </location>
</feature>